<accession>A0A0R2KKD0</accession>
<dbReference type="SUPFAM" id="SSF52402">
    <property type="entry name" value="Adenine nucleotide alpha hydrolases-like"/>
    <property type="match status" value="1"/>
</dbReference>
<reference evidence="6" key="2">
    <citation type="submission" date="2016-11" db="EMBL/GenBank/DDBJ databases">
        <authorList>
            <person name="Papadimitriou K."/>
        </authorList>
    </citation>
    <scope>NUCLEOTIDE SEQUENCE [LARGE SCALE GENOMIC DNA]</scope>
    <source>
        <strain evidence="6">ACA-DC 1533</strain>
    </source>
</reference>
<dbReference type="InterPro" id="IPR006016">
    <property type="entry name" value="UspA"/>
</dbReference>
<evidence type="ECO:0000313" key="5">
    <source>
        <dbReference type="Proteomes" id="UP000051491"/>
    </source>
</evidence>
<protein>
    <submittedName>
        <fullName evidence="4">Universal stress protein family</fullName>
    </submittedName>
</protein>
<dbReference type="EMBL" id="LT630287">
    <property type="protein sequence ID" value="SFV41738.1"/>
    <property type="molecule type" value="Genomic_DNA"/>
</dbReference>
<feature type="domain" description="UspA" evidence="2">
    <location>
        <begin position="8"/>
        <end position="146"/>
    </location>
</feature>
<evidence type="ECO:0000313" key="3">
    <source>
        <dbReference type="EMBL" id="KRN87370.1"/>
    </source>
</evidence>
<dbReference type="OrthoDB" id="2243761at2"/>
<dbReference type="RefSeq" id="WP_010495896.1">
    <property type="nucleotide sequence ID" value="NZ_JBHUGU010000002.1"/>
</dbReference>
<sequence>MTNKEPKFSRLLVGTDDSRDAQLAFNYAIDHALKNDAELFIVSVLESDEMNIYQALDDDYIHGEKSELENHLLTYKETAKKAGVKRIQTVIAEGDPSKTIVSEVIPQVNPDLLIIGSFDKTGISKRFGSQAAYMAKYAPVPVLVMR</sequence>
<dbReference type="Pfam" id="PF00582">
    <property type="entry name" value="Usp"/>
    <property type="match status" value="1"/>
</dbReference>
<dbReference type="AlphaFoldDB" id="A0A0R2KKD0"/>
<reference evidence="4" key="3">
    <citation type="submission" date="2016-11" db="EMBL/GenBank/DDBJ databases">
        <authorList>
            <person name="Jaros S."/>
            <person name="Januszkiewicz K."/>
            <person name="Wedrychowicz H."/>
        </authorList>
    </citation>
    <scope>NUCLEOTIDE SEQUENCE [LARGE SCALE GENOMIC DNA]</scope>
    <source>
        <strain evidence="4">ACA-DC 1533</strain>
    </source>
</reference>
<dbReference type="PATRIC" id="fig|89059.3.peg.1508"/>
<dbReference type="PRINTS" id="PR01438">
    <property type="entry name" value="UNVRSLSTRESS"/>
</dbReference>
<organism evidence="3 5">
    <name type="scientific">Ligilactobacillus acidipiscis</name>
    <dbReference type="NCBI Taxonomy" id="89059"/>
    <lineage>
        <taxon>Bacteria</taxon>
        <taxon>Bacillati</taxon>
        <taxon>Bacillota</taxon>
        <taxon>Bacilli</taxon>
        <taxon>Lactobacillales</taxon>
        <taxon>Lactobacillaceae</taxon>
        <taxon>Ligilactobacillus</taxon>
    </lineage>
</organism>
<dbReference type="GeneID" id="95350396"/>
<name>A0A0R2KKD0_9LACO</name>
<dbReference type="STRING" id="89059.LAC1533_2312"/>
<dbReference type="PANTHER" id="PTHR46268">
    <property type="entry name" value="STRESS RESPONSE PROTEIN NHAX"/>
    <property type="match status" value="1"/>
</dbReference>
<gene>
    <name evidence="3" type="ORF">IV43_GL001405</name>
    <name evidence="4" type="ORF">LAC1533_2312</name>
</gene>
<dbReference type="KEGG" id="laca:LAC1533_2312"/>
<dbReference type="Proteomes" id="UP000051491">
    <property type="component" value="Unassembled WGS sequence"/>
</dbReference>
<proteinExistence type="inferred from homology"/>
<dbReference type="InterPro" id="IPR014729">
    <property type="entry name" value="Rossmann-like_a/b/a_fold"/>
</dbReference>
<comment type="similarity">
    <text evidence="1">Belongs to the universal stress protein A family.</text>
</comment>
<reference evidence="3 5" key="1">
    <citation type="journal article" date="2015" name="Genome Announc.">
        <title>Expanding the biotechnology potential of lactobacilli through comparative genomics of 213 strains and associated genera.</title>
        <authorList>
            <person name="Sun Z."/>
            <person name="Harris H.M."/>
            <person name="McCann A."/>
            <person name="Guo C."/>
            <person name="Argimon S."/>
            <person name="Zhang W."/>
            <person name="Yang X."/>
            <person name="Jeffery I.B."/>
            <person name="Cooney J.C."/>
            <person name="Kagawa T.F."/>
            <person name="Liu W."/>
            <person name="Song Y."/>
            <person name="Salvetti E."/>
            <person name="Wrobel A."/>
            <person name="Rasinkangas P."/>
            <person name="Parkhill J."/>
            <person name="Rea M.C."/>
            <person name="O'Sullivan O."/>
            <person name="Ritari J."/>
            <person name="Douillard F.P."/>
            <person name="Paul Ross R."/>
            <person name="Yang R."/>
            <person name="Briner A.E."/>
            <person name="Felis G.E."/>
            <person name="de Vos W.M."/>
            <person name="Barrangou R."/>
            <person name="Klaenhammer T.R."/>
            <person name="Caufield P.W."/>
            <person name="Cui Y."/>
            <person name="Zhang H."/>
            <person name="O'Toole P.W."/>
        </authorList>
    </citation>
    <scope>NUCLEOTIDE SEQUENCE [LARGE SCALE GENOMIC DNA]</scope>
    <source>
        <strain evidence="3 5">DSM 15353</strain>
    </source>
</reference>
<evidence type="ECO:0000313" key="4">
    <source>
        <dbReference type="EMBL" id="SFV41738.1"/>
    </source>
</evidence>
<dbReference type="CDD" id="cd00293">
    <property type="entry name" value="USP-like"/>
    <property type="match status" value="1"/>
</dbReference>
<dbReference type="Proteomes" id="UP000190935">
    <property type="component" value="Chromosome I"/>
</dbReference>
<evidence type="ECO:0000313" key="6">
    <source>
        <dbReference type="Proteomes" id="UP000190935"/>
    </source>
</evidence>
<dbReference type="PANTHER" id="PTHR46268:SF6">
    <property type="entry name" value="UNIVERSAL STRESS PROTEIN UP12"/>
    <property type="match status" value="1"/>
</dbReference>
<evidence type="ECO:0000256" key="1">
    <source>
        <dbReference type="ARBA" id="ARBA00008791"/>
    </source>
</evidence>
<dbReference type="Gene3D" id="3.40.50.620">
    <property type="entry name" value="HUPs"/>
    <property type="match status" value="1"/>
</dbReference>
<dbReference type="InterPro" id="IPR006015">
    <property type="entry name" value="Universal_stress_UspA"/>
</dbReference>
<evidence type="ECO:0000259" key="2">
    <source>
        <dbReference type="Pfam" id="PF00582"/>
    </source>
</evidence>
<dbReference type="EMBL" id="JQBK01000004">
    <property type="protein sequence ID" value="KRN87370.1"/>
    <property type="molecule type" value="Genomic_DNA"/>
</dbReference>